<comment type="similarity">
    <text evidence="3">Belongs to the class-III pyridoxal-phosphate-dependent aminotransferase family.</text>
</comment>
<dbReference type="GO" id="GO:0042286">
    <property type="term" value="F:glutamate-1-semialdehyde 2,1-aminomutase activity"/>
    <property type="evidence" value="ECO:0007669"/>
    <property type="project" value="UniProtKB-EC"/>
</dbReference>
<dbReference type="InterPro" id="IPR015421">
    <property type="entry name" value="PyrdxlP-dep_Trfase_major"/>
</dbReference>
<dbReference type="Pfam" id="PF00202">
    <property type="entry name" value="Aminotran_3"/>
    <property type="match status" value="1"/>
</dbReference>
<accession>A0A517ZJR9</accession>
<name>A0A517ZJR9_9PLAN</name>
<dbReference type="SUPFAM" id="SSF53383">
    <property type="entry name" value="PLP-dependent transferases"/>
    <property type="match status" value="1"/>
</dbReference>
<dbReference type="GO" id="GO:0008483">
    <property type="term" value="F:transaminase activity"/>
    <property type="evidence" value="ECO:0007669"/>
    <property type="project" value="InterPro"/>
</dbReference>
<dbReference type="RefSeq" id="WP_197534680.1">
    <property type="nucleotide sequence ID" value="NZ_CP036276.1"/>
</dbReference>
<proteinExistence type="inferred from homology"/>
<evidence type="ECO:0000256" key="3">
    <source>
        <dbReference type="RuleBase" id="RU003560"/>
    </source>
</evidence>
<protein>
    <submittedName>
        <fullName evidence="4">Glutamate-1-semialdehyde 2,1-aminomutase</fullName>
        <ecNumber evidence="4">5.4.3.8</ecNumber>
    </submittedName>
</protein>
<dbReference type="InterPro" id="IPR015422">
    <property type="entry name" value="PyrdxlP-dep_Trfase_small"/>
</dbReference>
<dbReference type="GO" id="GO:0030170">
    <property type="term" value="F:pyridoxal phosphate binding"/>
    <property type="evidence" value="ECO:0007669"/>
    <property type="project" value="InterPro"/>
</dbReference>
<gene>
    <name evidence="4" type="primary">hemL_2</name>
    <name evidence="4" type="ORF">Mal52_11990</name>
</gene>
<sequence length="430" mass="46968">MTDIYQRGAAVLPGGVCSSTRFNQAWGKPVYATRSKGARFWDVEGGEFLDMSMSHGATLLGHAPECLRRVFEQTWEAGVLCSLDTEHHIELAERLCEIVPCGERVRFTGSGSEATLHALRLCRAVSGRDKIIRFRGHFHGYHEFTFIGGHPPAGQLEASPPYRESAGIPEAMAELIVPVEYNNPAALEAAIAEHRGDVGTIVIEPVDFNCGCILPEPGFLELARRLADENNMILFFDEIQSFAKKSPGGAQQDFGVTPDICTIGKSLGAGLPLSAIAGKAELMDRYKPIGDVAHSGTFNAPLPSILAGLAFVETVTTSEFWQHINTLGERLFAGLAEISQRSPVPVRFQHHGSRFGMIFGTREPVINYRQSLVHDPQTMLQFCRETTERGVYFHDYGGGSCHHGFSLAHDADDIDRVLNVVDDSLAAMGS</sequence>
<dbReference type="PANTHER" id="PTHR43713">
    <property type="entry name" value="GLUTAMATE-1-SEMIALDEHYDE 2,1-AMINOMUTASE"/>
    <property type="match status" value="1"/>
</dbReference>
<organism evidence="4 5">
    <name type="scientific">Symmachiella dynata</name>
    <dbReference type="NCBI Taxonomy" id="2527995"/>
    <lineage>
        <taxon>Bacteria</taxon>
        <taxon>Pseudomonadati</taxon>
        <taxon>Planctomycetota</taxon>
        <taxon>Planctomycetia</taxon>
        <taxon>Planctomycetales</taxon>
        <taxon>Planctomycetaceae</taxon>
        <taxon>Symmachiella</taxon>
    </lineage>
</organism>
<evidence type="ECO:0000256" key="1">
    <source>
        <dbReference type="ARBA" id="ARBA00001933"/>
    </source>
</evidence>
<dbReference type="Gene3D" id="3.40.640.10">
    <property type="entry name" value="Type I PLP-dependent aspartate aminotransferase-like (Major domain)"/>
    <property type="match status" value="1"/>
</dbReference>
<dbReference type="Gene3D" id="3.90.1150.10">
    <property type="entry name" value="Aspartate Aminotransferase, domain 1"/>
    <property type="match status" value="1"/>
</dbReference>
<dbReference type="KEGG" id="sdyn:Mal52_11990"/>
<dbReference type="PANTHER" id="PTHR43713:SF3">
    <property type="entry name" value="GLUTAMATE-1-SEMIALDEHYDE 2,1-AMINOMUTASE 1, CHLOROPLASTIC-RELATED"/>
    <property type="match status" value="1"/>
</dbReference>
<evidence type="ECO:0000313" key="4">
    <source>
        <dbReference type="EMBL" id="QDU42732.1"/>
    </source>
</evidence>
<reference evidence="4 5" key="1">
    <citation type="submission" date="2019-02" db="EMBL/GenBank/DDBJ databases">
        <title>Deep-cultivation of Planctomycetes and their phenomic and genomic characterization uncovers novel biology.</title>
        <authorList>
            <person name="Wiegand S."/>
            <person name="Jogler M."/>
            <person name="Boedeker C."/>
            <person name="Pinto D."/>
            <person name="Vollmers J."/>
            <person name="Rivas-Marin E."/>
            <person name="Kohn T."/>
            <person name="Peeters S.H."/>
            <person name="Heuer A."/>
            <person name="Rast P."/>
            <person name="Oberbeckmann S."/>
            <person name="Bunk B."/>
            <person name="Jeske O."/>
            <person name="Meyerdierks A."/>
            <person name="Storesund J.E."/>
            <person name="Kallscheuer N."/>
            <person name="Luecker S."/>
            <person name="Lage O.M."/>
            <person name="Pohl T."/>
            <person name="Merkel B.J."/>
            <person name="Hornburger P."/>
            <person name="Mueller R.-W."/>
            <person name="Bruemmer F."/>
            <person name="Labrenz M."/>
            <person name="Spormann A.M."/>
            <person name="Op den Camp H."/>
            <person name="Overmann J."/>
            <person name="Amann R."/>
            <person name="Jetten M.S.M."/>
            <person name="Mascher T."/>
            <person name="Medema M.H."/>
            <person name="Devos D.P."/>
            <person name="Kaster A.-K."/>
            <person name="Ovreas L."/>
            <person name="Rohde M."/>
            <person name="Galperin M.Y."/>
            <person name="Jogler C."/>
        </authorList>
    </citation>
    <scope>NUCLEOTIDE SEQUENCE [LARGE SCALE GENOMIC DNA]</scope>
    <source>
        <strain evidence="4 5">Mal52</strain>
    </source>
</reference>
<keyword evidence="5" id="KW-1185">Reference proteome</keyword>
<dbReference type="InterPro" id="IPR005814">
    <property type="entry name" value="Aminotrans_3"/>
</dbReference>
<evidence type="ECO:0000256" key="2">
    <source>
        <dbReference type="ARBA" id="ARBA00022898"/>
    </source>
</evidence>
<dbReference type="EC" id="5.4.3.8" evidence="4"/>
<dbReference type="EMBL" id="CP036276">
    <property type="protein sequence ID" value="QDU42732.1"/>
    <property type="molecule type" value="Genomic_DNA"/>
</dbReference>
<comment type="cofactor">
    <cofactor evidence="1">
        <name>pyridoxal 5'-phosphate</name>
        <dbReference type="ChEBI" id="CHEBI:597326"/>
    </cofactor>
</comment>
<dbReference type="AlphaFoldDB" id="A0A517ZJR9"/>
<evidence type="ECO:0000313" key="5">
    <source>
        <dbReference type="Proteomes" id="UP000319383"/>
    </source>
</evidence>
<dbReference type="Proteomes" id="UP000319383">
    <property type="component" value="Chromosome"/>
</dbReference>
<dbReference type="InterPro" id="IPR015424">
    <property type="entry name" value="PyrdxlP-dep_Trfase"/>
</dbReference>
<keyword evidence="4" id="KW-0413">Isomerase</keyword>
<keyword evidence="2 3" id="KW-0663">Pyridoxal phosphate</keyword>